<organism evidence="1 2">
    <name type="scientific">Xanthomonas sacchari</name>
    <dbReference type="NCBI Taxonomy" id="56458"/>
    <lineage>
        <taxon>Bacteria</taxon>
        <taxon>Pseudomonadati</taxon>
        <taxon>Pseudomonadota</taxon>
        <taxon>Gammaproteobacteria</taxon>
        <taxon>Lysobacterales</taxon>
        <taxon>Lysobacteraceae</taxon>
        <taxon>Xanthomonas</taxon>
    </lineage>
</organism>
<dbReference type="AlphaFoldDB" id="A0AA46PK17"/>
<sequence length="29" mass="3576">MSLMKLLFSIKHLLSSKKPLKSYAWYIWY</sequence>
<accession>A0AA46PK17</accession>
<evidence type="ECO:0000313" key="1">
    <source>
        <dbReference type="EMBL" id="UYK87883.1"/>
    </source>
</evidence>
<dbReference type="RefSeq" id="WP_017911958.1">
    <property type="nucleotide sequence ID" value="NZ_CP010409.1"/>
</dbReference>
<proteinExistence type="predicted"/>
<dbReference type="NCBIfam" id="NF038372">
    <property type="entry name" value="tryptorubin_fam"/>
    <property type="match status" value="1"/>
</dbReference>
<dbReference type="EMBL" id="CP099534">
    <property type="protein sequence ID" value="UYK87883.1"/>
    <property type="molecule type" value="Genomic_DNA"/>
</dbReference>
<reference evidence="1" key="1">
    <citation type="submission" date="2022-06" db="EMBL/GenBank/DDBJ databases">
        <title>Dynamics of rice microbiomes reveals core vertical transmitted seed endophytes.</title>
        <authorList>
            <person name="Liao K."/>
            <person name="Zhang X."/>
        </authorList>
    </citation>
    <scope>NUCLEOTIDE SEQUENCE</scope>
    <source>
        <strain evidence="1">JR3-14</strain>
    </source>
</reference>
<name>A0AA46PK17_9XANT</name>
<dbReference type="Proteomes" id="UP001164392">
    <property type="component" value="Chromosome"/>
</dbReference>
<gene>
    <name evidence="1" type="ORF">NG824_15575</name>
</gene>
<evidence type="ECO:0000313" key="2">
    <source>
        <dbReference type="Proteomes" id="UP001164392"/>
    </source>
</evidence>
<protein>
    <submittedName>
        <fullName evidence="1">Tryptorubin family RiPP</fullName>
    </submittedName>
</protein>